<evidence type="ECO:0000313" key="8">
    <source>
        <dbReference type="Proteomes" id="UP000283530"/>
    </source>
</evidence>
<organism evidence="7 8">
    <name type="scientific">Cinnamomum micranthum f. kanehirae</name>
    <dbReference type="NCBI Taxonomy" id="337451"/>
    <lineage>
        <taxon>Eukaryota</taxon>
        <taxon>Viridiplantae</taxon>
        <taxon>Streptophyta</taxon>
        <taxon>Embryophyta</taxon>
        <taxon>Tracheophyta</taxon>
        <taxon>Spermatophyta</taxon>
        <taxon>Magnoliopsida</taxon>
        <taxon>Magnoliidae</taxon>
        <taxon>Laurales</taxon>
        <taxon>Lauraceae</taxon>
        <taxon>Cinnamomum</taxon>
    </lineage>
</organism>
<dbReference type="EMBL" id="QPKB01000002">
    <property type="protein sequence ID" value="RWR77781.1"/>
    <property type="molecule type" value="Genomic_DNA"/>
</dbReference>
<evidence type="ECO:0000313" key="7">
    <source>
        <dbReference type="EMBL" id="RWR77781.1"/>
    </source>
</evidence>
<comment type="caution">
    <text evidence="7">The sequence shown here is derived from an EMBL/GenBank/DDBJ whole genome shotgun (WGS) entry which is preliminary data.</text>
</comment>
<comment type="similarity">
    <text evidence="1 4">Belongs to the glycosyl hydrolase 28 family.</text>
</comment>
<dbReference type="GO" id="GO:0004650">
    <property type="term" value="F:polygalacturonase activity"/>
    <property type="evidence" value="ECO:0007669"/>
    <property type="project" value="InterPro"/>
</dbReference>
<evidence type="ECO:0000256" key="4">
    <source>
        <dbReference type="RuleBase" id="RU361169"/>
    </source>
</evidence>
<dbReference type="OrthoDB" id="187139at2759"/>
<dbReference type="PANTHER" id="PTHR31339">
    <property type="entry name" value="PECTIN LYASE-RELATED"/>
    <property type="match status" value="1"/>
</dbReference>
<name>A0A443NGY4_9MAGN</name>
<dbReference type="Proteomes" id="UP000283530">
    <property type="component" value="Unassembled WGS sequence"/>
</dbReference>
<evidence type="ECO:0000256" key="3">
    <source>
        <dbReference type="ARBA" id="ARBA00023295"/>
    </source>
</evidence>
<dbReference type="SUPFAM" id="SSF51126">
    <property type="entry name" value="Pectin lyase-like"/>
    <property type="match status" value="1"/>
</dbReference>
<dbReference type="InterPro" id="IPR024535">
    <property type="entry name" value="RHGA/B-epi-like_pectate_lyase"/>
</dbReference>
<dbReference type="Gene3D" id="2.160.20.10">
    <property type="entry name" value="Single-stranded right-handed beta-helix, Pectin lyase-like"/>
    <property type="match status" value="1"/>
</dbReference>
<dbReference type="AlphaFoldDB" id="A0A443NGY4"/>
<evidence type="ECO:0000259" key="6">
    <source>
        <dbReference type="Pfam" id="PF12708"/>
    </source>
</evidence>
<keyword evidence="3 4" id="KW-0326">Glycosidase</keyword>
<protein>
    <submittedName>
        <fullName evidence="7">Exopolygalacturonase</fullName>
    </submittedName>
</protein>
<evidence type="ECO:0000256" key="1">
    <source>
        <dbReference type="ARBA" id="ARBA00008834"/>
    </source>
</evidence>
<dbReference type="PANTHER" id="PTHR31339:SF0">
    <property type="entry name" value="PECTIN LYASE-LIKE SUPERFAMILY PROTEIN"/>
    <property type="match status" value="1"/>
</dbReference>
<dbReference type="Pfam" id="PF00295">
    <property type="entry name" value="Glyco_hydro_28"/>
    <property type="match status" value="1"/>
</dbReference>
<dbReference type="InterPro" id="IPR051801">
    <property type="entry name" value="GH28_Enzymes"/>
</dbReference>
<dbReference type="Pfam" id="PF12708">
    <property type="entry name" value="Pect-lyase_RHGA_epim"/>
    <property type="match status" value="1"/>
</dbReference>
<dbReference type="InterPro" id="IPR011050">
    <property type="entry name" value="Pectin_lyase_fold/virulence"/>
</dbReference>
<evidence type="ECO:0000256" key="2">
    <source>
        <dbReference type="ARBA" id="ARBA00022801"/>
    </source>
</evidence>
<feature type="domain" description="Rhamnogalacturonase A/B/Epimerase-like pectate lyase" evidence="6">
    <location>
        <begin position="42"/>
        <end position="97"/>
    </location>
</feature>
<proteinExistence type="inferred from homology"/>
<dbReference type="InterPro" id="IPR000743">
    <property type="entry name" value="Glyco_hydro_28"/>
</dbReference>
<sequence>MAALLTLFYFALFSSSISAQSPPATSPTTIQLHRSNTSQTSVSVKDFGASGDGKSYDTRCIQAAIDACAMAGGGRVRFPAGSNYLTGTIFLRSGVVLEVEKGARILGGAKERDYPAEARRWYVVLAENAKDVGITGGGEINGQGWKFVKRMNPRKNVMVSWNKTGKCHGDECRPRLIGFLDSRNVRIWNVNLIEPAYWCVHIVRCNGTSIQDVLIHGDFNTPNNDGIDIEDSNNTLITRCKIDTGDDAICPKTSTGPVYNLTATDCWIRTKSCAIKLGSASWFDFKDLFFNNITIVDSHRGLGFQIRDGGNVSGVTFSNIKISTRYYDPLWWGRAEPIYVTTCPRDLNSKVGFISNLVFNNVSAVSENGIFLSGSQGGILSNLKFINVNVTYRRWTNFPGGLVDYRPGCNGLVHHNTAGMIMEHISGLELENVNMKWFRNKLKGWNNPLDFRPNTVNNISFIDFHSSV</sequence>
<feature type="signal peptide" evidence="5">
    <location>
        <begin position="1"/>
        <end position="19"/>
    </location>
</feature>
<keyword evidence="8" id="KW-1185">Reference proteome</keyword>
<keyword evidence="2 4" id="KW-0378">Hydrolase</keyword>
<dbReference type="InterPro" id="IPR012334">
    <property type="entry name" value="Pectin_lyas_fold"/>
</dbReference>
<accession>A0A443NGY4</accession>
<evidence type="ECO:0000256" key="5">
    <source>
        <dbReference type="SAM" id="SignalP"/>
    </source>
</evidence>
<dbReference type="GO" id="GO:0005975">
    <property type="term" value="P:carbohydrate metabolic process"/>
    <property type="evidence" value="ECO:0007669"/>
    <property type="project" value="InterPro"/>
</dbReference>
<reference evidence="7 8" key="1">
    <citation type="journal article" date="2019" name="Nat. Plants">
        <title>Stout camphor tree genome fills gaps in understanding of flowering plant genome evolution.</title>
        <authorList>
            <person name="Chaw S.M."/>
            <person name="Liu Y.C."/>
            <person name="Wu Y.W."/>
            <person name="Wang H.Y."/>
            <person name="Lin C.I."/>
            <person name="Wu C.S."/>
            <person name="Ke H.M."/>
            <person name="Chang L.Y."/>
            <person name="Hsu C.Y."/>
            <person name="Yang H.T."/>
            <person name="Sudianto E."/>
            <person name="Hsu M.H."/>
            <person name="Wu K.P."/>
            <person name="Wang L.N."/>
            <person name="Leebens-Mack J.H."/>
            <person name="Tsai I.J."/>
        </authorList>
    </citation>
    <scope>NUCLEOTIDE SEQUENCE [LARGE SCALE GENOMIC DNA]</scope>
    <source>
        <strain evidence="8">cv. Chaw 1501</strain>
        <tissue evidence="7">Young leaves</tissue>
    </source>
</reference>
<feature type="chain" id="PRO_5019354024" evidence="5">
    <location>
        <begin position="20"/>
        <end position="468"/>
    </location>
</feature>
<gene>
    <name evidence="7" type="ORF">CKAN_00628200</name>
</gene>
<keyword evidence="5" id="KW-0732">Signal</keyword>
<dbReference type="STRING" id="337451.A0A443NGY4"/>